<keyword evidence="2" id="KW-1185">Reference proteome</keyword>
<dbReference type="KEGG" id="acae:HYG86_13935"/>
<sequence>MGILNGNPKKEPMHYGEVYKVWGYLAVSNGLLGGYQVWLNHVGDDDLKRFIEDGIKNVIKPEIQQLEELLKVNGVELPPSAADRPQADLEQIPAGARVSDPEIAVSLSADIAAGLVTCSTVIGQCIREDIAMMFTKFHASKIEYGARLLRMKKDKGWVVPPPLHKDTAVE</sequence>
<accession>A0A7G9WAS2</accession>
<dbReference type="InterPro" id="IPR012347">
    <property type="entry name" value="Ferritin-like"/>
</dbReference>
<dbReference type="Gene3D" id="1.20.1260.10">
    <property type="match status" value="1"/>
</dbReference>
<reference evidence="1 2" key="1">
    <citation type="submission" date="2020-07" db="EMBL/GenBank/DDBJ databases">
        <title>Alkalicella. sp. LB2 genome.</title>
        <authorList>
            <person name="Postec A."/>
            <person name="Quemeneur M."/>
        </authorList>
    </citation>
    <scope>NUCLEOTIDE SEQUENCE [LARGE SCALE GENOMIC DNA]</scope>
    <source>
        <strain evidence="1 2">LB2</strain>
    </source>
</reference>
<dbReference type="AlphaFoldDB" id="A0A7G9WAS2"/>
<protein>
    <submittedName>
        <fullName evidence="1">DUF3231 family protein</fullName>
    </submittedName>
</protein>
<name>A0A7G9WAS2_ALKCA</name>
<evidence type="ECO:0000313" key="1">
    <source>
        <dbReference type="EMBL" id="QNO15784.1"/>
    </source>
</evidence>
<gene>
    <name evidence="1" type="ORF">HYG86_13935</name>
</gene>
<organism evidence="1 2">
    <name type="scientific">Alkalicella caledoniensis</name>
    <dbReference type="NCBI Taxonomy" id="2731377"/>
    <lineage>
        <taxon>Bacteria</taxon>
        <taxon>Bacillati</taxon>
        <taxon>Bacillota</taxon>
        <taxon>Clostridia</taxon>
        <taxon>Eubacteriales</taxon>
        <taxon>Proteinivoracaceae</taxon>
        <taxon>Alkalicella</taxon>
    </lineage>
</organism>
<dbReference type="RefSeq" id="WP_213166189.1">
    <property type="nucleotide sequence ID" value="NZ_CP058559.1"/>
</dbReference>
<dbReference type="InterPro" id="IPR021617">
    <property type="entry name" value="DUF3231"/>
</dbReference>
<proteinExistence type="predicted"/>
<dbReference type="Pfam" id="PF11553">
    <property type="entry name" value="DUF3231"/>
    <property type="match status" value="1"/>
</dbReference>
<dbReference type="EMBL" id="CP058559">
    <property type="protein sequence ID" value="QNO15784.1"/>
    <property type="molecule type" value="Genomic_DNA"/>
</dbReference>
<dbReference type="Proteomes" id="UP000516160">
    <property type="component" value="Chromosome"/>
</dbReference>
<evidence type="ECO:0000313" key="2">
    <source>
        <dbReference type="Proteomes" id="UP000516160"/>
    </source>
</evidence>